<gene>
    <name evidence="2" type="ORF">QJS10_CPB18g02102</name>
</gene>
<keyword evidence="1" id="KW-0472">Membrane</keyword>
<dbReference type="Proteomes" id="UP001180020">
    <property type="component" value="Unassembled WGS sequence"/>
</dbReference>
<organism evidence="2 3">
    <name type="scientific">Acorus calamus</name>
    <name type="common">Sweet flag</name>
    <dbReference type="NCBI Taxonomy" id="4465"/>
    <lineage>
        <taxon>Eukaryota</taxon>
        <taxon>Viridiplantae</taxon>
        <taxon>Streptophyta</taxon>
        <taxon>Embryophyta</taxon>
        <taxon>Tracheophyta</taxon>
        <taxon>Spermatophyta</taxon>
        <taxon>Magnoliopsida</taxon>
        <taxon>Liliopsida</taxon>
        <taxon>Acoraceae</taxon>
        <taxon>Acorus</taxon>
    </lineage>
</organism>
<dbReference type="AlphaFoldDB" id="A0AAV9CQL1"/>
<evidence type="ECO:0000256" key="1">
    <source>
        <dbReference type="SAM" id="Phobius"/>
    </source>
</evidence>
<keyword evidence="1" id="KW-0812">Transmembrane</keyword>
<reference evidence="2" key="1">
    <citation type="journal article" date="2023" name="Nat. Commun.">
        <title>Diploid and tetraploid genomes of Acorus and the evolution of monocots.</title>
        <authorList>
            <person name="Ma L."/>
            <person name="Liu K.W."/>
            <person name="Li Z."/>
            <person name="Hsiao Y.Y."/>
            <person name="Qi Y."/>
            <person name="Fu T."/>
            <person name="Tang G.D."/>
            <person name="Zhang D."/>
            <person name="Sun W.H."/>
            <person name="Liu D.K."/>
            <person name="Li Y."/>
            <person name="Chen G.Z."/>
            <person name="Liu X.D."/>
            <person name="Liao X.Y."/>
            <person name="Jiang Y.T."/>
            <person name="Yu X."/>
            <person name="Hao Y."/>
            <person name="Huang J."/>
            <person name="Zhao X.W."/>
            <person name="Ke S."/>
            <person name="Chen Y.Y."/>
            <person name="Wu W.L."/>
            <person name="Hsu J.L."/>
            <person name="Lin Y.F."/>
            <person name="Huang M.D."/>
            <person name="Li C.Y."/>
            <person name="Huang L."/>
            <person name="Wang Z.W."/>
            <person name="Zhao X."/>
            <person name="Zhong W.Y."/>
            <person name="Peng D.H."/>
            <person name="Ahmad S."/>
            <person name="Lan S."/>
            <person name="Zhang J.S."/>
            <person name="Tsai W.C."/>
            <person name="Van de Peer Y."/>
            <person name="Liu Z.J."/>
        </authorList>
    </citation>
    <scope>NUCLEOTIDE SEQUENCE</scope>
    <source>
        <strain evidence="2">CP</strain>
    </source>
</reference>
<comment type="caution">
    <text evidence="2">The sequence shown here is derived from an EMBL/GenBank/DDBJ whole genome shotgun (WGS) entry which is preliminary data.</text>
</comment>
<dbReference type="EMBL" id="JAUJYO010000018">
    <property type="protein sequence ID" value="KAK1291075.1"/>
    <property type="molecule type" value="Genomic_DNA"/>
</dbReference>
<reference evidence="2" key="2">
    <citation type="submission" date="2023-06" db="EMBL/GenBank/DDBJ databases">
        <authorList>
            <person name="Ma L."/>
            <person name="Liu K.-W."/>
            <person name="Li Z."/>
            <person name="Hsiao Y.-Y."/>
            <person name="Qi Y."/>
            <person name="Fu T."/>
            <person name="Tang G."/>
            <person name="Zhang D."/>
            <person name="Sun W.-H."/>
            <person name="Liu D.-K."/>
            <person name="Li Y."/>
            <person name="Chen G.-Z."/>
            <person name="Liu X.-D."/>
            <person name="Liao X.-Y."/>
            <person name="Jiang Y.-T."/>
            <person name="Yu X."/>
            <person name="Hao Y."/>
            <person name="Huang J."/>
            <person name="Zhao X.-W."/>
            <person name="Ke S."/>
            <person name="Chen Y.-Y."/>
            <person name="Wu W.-L."/>
            <person name="Hsu J.-L."/>
            <person name="Lin Y.-F."/>
            <person name="Huang M.-D."/>
            <person name="Li C.-Y."/>
            <person name="Huang L."/>
            <person name="Wang Z.-W."/>
            <person name="Zhao X."/>
            <person name="Zhong W.-Y."/>
            <person name="Peng D.-H."/>
            <person name="Ahmad S."/>
            <person name="Lan S."/>
            <person name="Zhang J.-S."/>
            <person name="Tsai W.-C."/>
            <person name="Van De Peer Y."/>
            <person name="Liu Z.-J."/>
        </authorList>
    </citation>
    <scope>NUCLEOTIDE SEQUENCE</scope>
    <source>
        <strain evidence="2">CP</strain>
        <tissue evidence="2">Leaves</tissue>
    </source>
</reference>
<keyword evidence="3" id="KW-1185">Reference proteome</keyword>
<keyword evidence="1" id="KW-1133">Transmembrane helix</keyword>
<proteinExistence type="predicted"/>
<sequence length="70" mass="8383">MELYKYAQDIFLQQKQHLTQMAEVEPQMNTGSNTFWFSPWKALMIVIVLLFLFLIIFIVNTRKKMSKLKV</sequence>
<evidence type="ECO:0000313" key="2">
    <source>
        <dbReference type="EMBL" id="KAK1291075.1"/>
    </source>
</evidence>
<name>A0AAV9CQL1_ACOCL</name>
<protein>
    <submittedName>
        <fullName evidence="2">Uncharacterized protein</fullName>
    </submittedName>
</protein>
<accession>A0AAV9CQL1</accession>
<feature type="transmembrane region" description="Helical" evidence="1">
    <location>
        <begin position="40"/>
        <end position="59"/>
    </location>
</feature>
<evidence type="ECO:0000313" key="3">
    <source>
        <dbReference type="Proteomes" id="UP001180020"/>
    </source>
</evidence>